<dbReference type="PANTHER" id="PTHR20854:SF4">
    <property type="entry name" value="INOSITOL-1-MONOPHOSPHATASE-RELATED"/>
    <property type="match status" value="1"/>
</dbReference>
<feature type="binding site" evidence="9">
    <location>
        <position position="89"/>
    </location>
    <ligand>
        <name>Mg(2+)</name>
        <dbReference type="ChEBI" id="CHEBI:18420"/>
        <label>1</label>
        <note>catalytic</note>
    </ligand>
</feature>
<feature type="binding site" evidence="9">
    <location>
        <position position="214"/>
    </location>
    <ligand>
        <name>Mg(2+)</name>
        <dbReference type="ChEBI" id="CHEBI:18420"/>
        <label>1</label>
        <note>catalytic</note>
    </ligand>
</feature>
<dbReference type="FunFam" id="3.40.190.80:FF:000020">
    <property type="entry name" value="Fructose-1,6-bisphosphatase/inositol-1-monophosphatase"/>
    <property type="match status" value="1"/>
</dbReference>
<comment type="similarity">
    <text evidence="3 10">Belongs to the inositol monophosphatase superfamily.</text>
</comment>
<evidence type="ECO:0000256" key="9">
    <source>
        <dbReference type="PIRSR" id="PIRSR600760-2"/>
    </source>
</evidence>
<dbReference type="CDD" id="cd01639">
    <property type="entry name" value="IMPase"/>
    <property type="match status" value="1"/>
</dbReference>
<evidence type="ECO:0000313" key="11">
    <source>
        <dbReference type="EMBL" id="MBL0849286.1"/>
    </source>
</evidence>
<evidence type="ECO:0000256" key="10">
    <source>
        <dbReference type="RuleBase" id="RU364068"/>
    </source>
</evidence>
<dbReference type="InterPro" id="IPR020583">
    <property type="entry name" value="Inositol_monoP_metal-BS"/>
</dbReference>
<name>A0A937AKV1_9HYPH</name>
<evidence type="ECO:0000256" key="4">
    <source>
        <dbReference type="ARBA" id="ARBA00013106"/>
    </source>
</evidence>
<comment type="cofactor">
    <cofactor evidence="2 9 10">
        <name>Mg(2+)</name>
        <dbReference type="ChEBI" id="CHEBI:18420"/>
    </cofactor>
</comment>
<dbReference type="InterPro" id="IPR022337">
    <property type="entry name" value="Inositol_monophosphatase_SuhB"/>
</dbReference>
<evidence type="ECO:0000256" key="8">
    <source>
        <dbReference type="ARBA" id="ARBA00022842"/>
    </source>
</evidence>
<dbReference type="Proteomes" id="UP000736856">
    <property type="component" value="Unassembled WGS sequence"/>
</dbReference>
<protein>
    <recommendedName>
        <fullName evidence="5 10">Inositol-1-monophosphatase</fullName>
        <ecNumber evidence="4 10">3.1.3.25</ecNumber>
    </recommendedName>
</protein>
<proteinExistence type="inferred from homology"/>
<evidence type="ECO:0000256" key="6">
    <source>
        <dbReference type="ARBA" id="ARBA00022723"/>
    </source>
</evidence>
<gene>
    <name evidence="11" type="ORF">EU981_04355</name>
</gene>
<feature type="binding site" evidence="9">
    <location>
        <position position="86"/>
    </location>
    <ligand>
        <name>Mg(2+)</name>
        <dbReference type="ChEBI" id="CHEBI:18420"/>
        <label>1</label>
        <note>catalytic</note>
    </ligand>
</feature>
<evidence type="ECO:0000256" key="5">
    <source>
        <dbReference type="ARBA" id="ARBA00019784"/>
    </source>
</evidence>
<evidence type="ECO:0000256" key="1">
    <source>
        <dbReference type="ARBA" id="ARBA00001033"/>
    </source>
</evidence>
<feature type="binding site" evidence="9">
    <location>
        <position position="88"/>
    </location>
    <ligand>
        <name>Mg(2+)</name>
        <dbReference type="ChEBI" id="CHEBI:18420"/>
        <label>1</label>
        <note>catalytic</note>
    </ligand>
</feature>
<comment type="catalytic activity">
    <reaction evidence="1 10">
        <text>a myo-inositol phosphate + H2O = myo-inositol + phosphate</text>
        <dbReference type="Rhea" id="RHEA:24056"/>
        <dbReference type="ChEBI" id="CHEBI:15377"/>
        <dbReference type="ChEBI" id="CHEBI:17268"/>
        <dbReference type="ChEBI" id="CHEBI:43474"/>
        <dbReference type="ChEBI" id="CHEBI:84139"/>
        <dbReference type="EC" id="3.1.3.25"/>
    </reaction>
</comment>
<dbReference type="Gene3D" id="3.40.190.80">
    <property type="match status" value="1"/>
</dbReference>
<evidence type="ECO:0000256" key="7">
    <source>
        <dbReference type="ARBA" id="ARBA00022801"/>
    </source>
</evidence>
<keyword evidence="7 10" id="KW-0378">Hydrolase</keyword>
<dbReference type="AlphaFoldDB" id="A0A937AKV1"/>
<accession>A0A937AKV1</accession>
<dbReference type="PROSITE" id="PS00630">
    <property type="entry name" value="IMP_2"/>
    <property type="match status" value="1"/>
</dbReference>
<feature type="binding site" evidence="9">
    <location>
        <position position="69"/>
    </location>
    <ligand>
        <name>Mg(2+)</name>
        <dbReference type="ChEBI" id="CHEBI:18420"/>
        <label>1</label>
        <note>catalytic</note>
    </ligand>
</feature>
<dbReference type="EC" id="3.1.3.25" evidence="4 10"/>
<evidence type="ECO:0000256" key="2">
    <source>
        <dbReference type="ARBA" id="ARBA00001946"/>
    </source>
</evidence>
<evidence type="ECO:0000313" key="12">
    <source>
        <dbReference type="Proteomes" id="UP000736856"/>
    </source>
</evidence>
<dbReference type="GO" id="GO:0006020">
    <property type="term" value="P:inositol metabolic process"/>
    <property type="evidence" value="ECO:0007669"/>
    <property type="project" value="TreeGrafter"/>
</dbReference>
<sequence>MPRSALLNVMVDAAYKAGKSLSRDFGDVQNLQVSLKGPADFVTKADLKSQDIIYRELLHARPSYGFYGEEGEYIVGEDETIRWIVDPLDGTTNFLHAIPHFCISIALERDQEIVASVILNPITDELYTAEQGSGSFLNDRRIRVASRRFLSKSIVCCGIPHIGRKPYDDFFIQLRHLTNKVAGVRHFGAAALDLAYIAAGRLDGFWEKGLFPWDMAAGILLVREAGGFVTDFSGKNMIFETKSIIAGNENIHKEILKIVRQ</sequence>
<dbReference type="InterPro" id="IPR020550">
    <property type="entry name" value="Inositol_monophosphatase_CS"/>
</dbReference>
<keyword evidence="6 9" id="KW-0479">Metal-binding</keyword>
<dbReference type="GO" id="GO:0046854">
    <property type="term" value="P:phosphatidylinositol phosphate biosynthetic process"/>
    <property type="evidence" value="ECO:0007669"/>
    <property type="project" value="InterPro"/>
</dbReference>
<dbReference type="PROSITE" id="PS00629">
    <property type="entry name" value="IMP_1"/>
    <property type="match status" value="1"/>
</dbReference>
<dbReference type="GO" id="GO:0046872">
    <property type="term" value="F:metal ion binding"/>
    <property type="evidence" value="ECO:0007669"/>
    <property type="project" value="UniProtKB-KW"/>
</dbReference>
<evidence type="ECO:0000256" key="3">
    <source>
        <dbReference type="ARBA" id="ARBA00009759"/>
    </source>
</evidence>
<dbReference type="PANTHER" id="PTHR20854">
    <property type="entry name" value="INOSITOL MONOPHOSPHATASE"/>
    <property type="match status" value="1"/>
</dbReference>
<dbReference type="GO" id="GO:0008934">
    <property type="term" value="F:inositol monophosphate 1-phosphatase activity"/>
    <property type="evidence" value="ECO:0007669"/>
    <property type="project" value="InterPro"/>
</dbReference>
<dbReference type="InterPro" id="IPR033942">
    <property type="entry name" value="IMPase"/>
</dbReference>
<dbReference type="GO" id="GO:0007165">
    <property type="term" value="P:signal transduction"/>
    <property type="evidence" value="ECO:0007669"/>
    <property type="project" value="TreeGrafter"/>
</dbReference>
<dbReference type="PRINTS" id="PR01959">
    <property type="entry name" value="SBIMPHPHTASE"/>
</dbReference>
<organism evidence="11 12">
    <name type="scientific">Candidatus Liberibacter ctenarytainae</name>
    <dbReference type="NCBI Taxonomy" id="2020335"/>
    <lineage>
        <taxon>Bacteria</taxon>
        <taxon>Pseudomonadati</taxon>
        <taxon>Pseudomonadota</taxon>
        <taxon>Alphaproteobacteria</taxon>
        <taxon>Hyphomicrobiales</taxon>
        <taxon>Rhizobiaceae</taxon>
        <taxon>Liberibacter</taxon>
    </lineage>
</organism>
<dbReference type="SUPFAM" id="SSF56655">
    <property type="entry name" value="Carbohydrate phosphatase"/>
    <property type="match status" value="1"/>
</dbReference>
<dbReference type="PRINTS" id="PR00377">
    <property type="entry name" value="IMPHPHTASES"/>
</dbReference>
<comment type="caution">
    <text evidence="11">The sequence shown here is derived from an EMBL/GenBank/DDBJ whole genome shotgun (WGS) entry which is preliminary data.</text>
</comment>
<dbReference type="Gene3D" id="3.30.540.10">
    <property type="entry name" value="Fructose-1,6-Bisphosphatase, subunit A, domain 1"/>
    <property type="match status" value="1"/>
</dbReference>
<dbReference type="FunFam" id="3.30.540.10:FF:000003">
    <property type="entry name" value="Inositol-1-monophosphatase"/>
    <property type="match status" value="1"/>
</dbReference>
<dbReference type="Pfam" id="PF00459">
    <property type="entry name" value="Inositol_P"/>
    <property type="match status" value="1"/>
</dbReference>
<dbReference type="EMBL" id="SEOL01000009">
    <property type="protein sequence ID" value="MBL0849286.1"/>
    <property type="molecule type" value="Genomic_DNA"/>
</dbReference>
<dbReference type="InterPro" id="IPR000760">
    <property type="entry name" value="Inositol_monophosphatase-like"/>
</dbReference>
<keyword evidence="8 9" id="KW-0460">Magnesium</keyword>
<reference evidence="11" key="1">
    <citation type="submission" date="2019-02" db="EMBL/GenBank/DDBJ databases">
        <title>A novel Candidatus Liberibacter species associated with the New Zealand native fuchsia psyllid, Ctenarytaina fuchsiae.</title>
        <authorList>
            <person name="Thompson S.M."/>
            <person name="Jorgensen N."/>
            <person name="David C."/>
            <person name="Bulman S.R."/>
            <person name="Smith G.R."/>
        </authorList>
    </citation>
    <scope>NUCLEOTIDE SEQUENCE</scope>
    <source>
        <strain evidence="11">Oxford</strain>
    </source>
</reference>